<dbReference type="PANTHER" id="PTHR43343:SF3">
    <property type="entry name" value="PROTEASE DO-LIKE 8, CHLOROPLASTIC"/>
    <property type="match status" value="1"/>
</dbReference>
<dbReference type="Gene3D" id="2.30.42.10">
    <property type="match status" value="1"/>
</dbReference>
<dbReference type="EC" id="3.4.21.-" evidence="4"/>
<dbReference type="PANTHER" id="PTHR43343">
    <property type="entry name" value="PEPTIDASE S12"/>
    <property type="match status" value="1"/>
</dbReference>
<dbReference type="RefSeq" id="WP_377712925.1">
    <property type="nucleotide sequence ID" value="NZ_JBHTJM010000002.1"/>
</dbReference>
<dbReference type="PROSITE" id="PS50106">
    <property type="entry name" value="PDZ"/>
    <property type="match status" value="1"/>
</dbReference>
<dbReference type="InterPro" id="IPR001940">
    <property type="entry name" value="Peptidase_S1C"/>
</dbReference>
<accession>A0ABW3HZR1</accession>
<dbReference type="InterPro" id="IPR001478">
    <property type="entry name" value="PDZ"/>
</dbReference>
<dbReference type="InterPro" id="IPR009003">
    <property type="entry name" value="Peptidase_S1_PA"/>
</dbReference>
<dbReference type="InterPro" id="IPR051201">
    <property type="entry name" value="Chloro_Bact_Ser_Proteases"/>
</dbReference>
<evidence type="ECO:0000313" key="5">
    <source>
        <dbReference type="Proteomes" id="UP001596997"/>
    </source>
</evidence>
<keyword evidence="5" id="KW-1185">Reference proteome</keyword>
<keyword evidence="1 4" id="KW-0645">Protease</keyword>
<dbReference type="PRINTS" id="PR00834">
    <property type="entry name" value="PROTEASES2C"/>
</dbReference>
<comment type="caution">
    <text evidence="4">The sequence shown here is derived from an EMBL/GenBank/DDBJ whole genome shotgun (WGS) entry which is preliminary data.</text>
</comment>
<gene>
    <name evidence="4" type="ORF">ACFQ1O_02370</name>
</gene>
<proteinExistence type="predicted"/>
<dbReference type="GO" id="GO:0006508">
    <property type="term" value="P:proteolysis"/>
    <property type="evidence" value="ECO:0007669"/>
    <property type="project" value="UniProtKB-KW"/>
</dbReference>
<sequence length="468" mass="51434">MKNIAKIVLFSMLGGAITLSSYKLFLEPDVKEITVYKEPSTRTFTTPVVNNTANLDALSNIDLTQAAEKTVNSVVHVTNTATYIQPRSLFDYYNNRGEQIEKGSTGSGVIITPDGYIVTNNHVIDNADKLTVKLNNQKTYQARVVGTDKKHDIAVIKIETDEDLPYIPFGNSDNVKIGEWALAVGNPYNLTSTVTAGIISAKARDLDGDRNIQSYIQTDAAVNPGNSGGALVNTRGELIGINTAISSRTGSYIGYAFAVPSNITRKIVEDLMEFGTVQQGILGVSGNGLNAEFAKHYEVNETEGYFIASVDEKSGAAKAGLKKGDIIKKMDHVIIKKSSDLTGFLSSKNPNNIVNVTIYRNGKLKTIPVKLSDKSILTSTAFGLELKNLTQTEKENYDISSGIRVIEVIDSRLKKNLRITKDCVITKFNEKSIESIDDLNELKSLEIKNLYQIEVIYPDGQMKNWWLQ</sequence>
<reference evidence="5" key="1">
    <citation type="journal article" date="2019" name="Int. J. Syst. Evol. Microbiol.">
        <title>The Global Catalogue of Microorganisms (GCM) 10K type strain sequencing project: providing services to taxonomists for standard genome sequencing and annotation.</title>
        <authorList>
            <consortium name="The Broad Institute Genomics Platform"/>
            <consortium name="The Broad Institute Genome Sequencing Center for Infectious Disease"/>
            <person name="Wu L."/>
            <person name="Ma J."/>
        </authorList>
    </citation>
    <scope>NUCLEOTIDE SEQUENCE [LARGE SCALE GENOMIC DNA]</scope>
    <source>
        <strain evidence="5">CCUG 62114</strain>
    </source>
</reference>
<protein>
    <submittedName>
        <fullName evidence="4">S1C family serine protease</fullName>
        <ecNumber evidence="4">3.4.21.-</ecNumber>
    </submittedName>
</protein>
<keyword evidence="2 4" id="KW-0378">Hydrolase</keyword>
<dbReference type="EMBL" id="JBHTJM010000002">
    <property type="protein sequence ID" value="MFD0962847.1"/>
    <property type="molecule type" value="Genomic_DNA"/>
</dbReference>
<organism evidence="4 5">
    <name type="scientific">Pseudofulvibacter geojedonensis</name>
    <dbReference type="NCBI Taxonomy" id="1123758"/>
    <lineage>
        <taxon>Bacteria</taxon>
        <taxon>Pseudomonadati</taxon>
        <taxon>Bacteroidota</taxon>
        <taxon>Flavobacteriia</taxon>
        <taxon>Flavobacteriales</taxon>
        <taxon>Flavobacteriaceae</taxon>
        <taxon>Pseudofulvibacter</taxon>
    </lineage>
</organism>
<dbReference type="SUPFAM" id="SSF50156">
    <property type="entry name" value="PDZ domain-like"/>
    <property type="match status" value="1"/>
</dbReference>
<name>A0ABW3HZR1_9FLAO</name>
<evidence type="ECO:0000259" key="3">
    <source>
        <dbReference type="PROSITE" id="PS50106"/>
    </source>
</evidence>
<dbReference type="Pfam" id="PF13365">
    <property type="entry name" value="Trypsin_2"/>
    <property type="match status" value="1"/>
</dbReference>
<dbReference type="Gene3D" id="2.40.10.120">
    <property type="match status" value="1"/>
</dbReference>
<dbReference type="GO" id="GO:0008233">
    <property type="term" value="F:peptidase activity"/>
    <property type="evidence" value="ECO:0007669"/>
    <property type="project" value="UniProtKB-KW"/>
</dbReference>
<dbReference type="InterPro" id="IPR036034">
    <property type="entry name" value="PDZ_sf"/>
</dbReference>
<feature type="domain" description="PDZ" evidence="3">
    <location>
        <begin position="271"/>
        <end position="362"/>
    </location>
</feature>
<dbReference type="SMART" id="SM00228">
    <property type="entry name" value="PDZ"/>
    <property type="match status" value="1"/>
</dbReference>
<evidence type="ECO:0000313" key="4">
    <source>
        <dbReference type="EMBL" id="MFD0962847.1"/>
    </source>
</evidence>
<dbReference type="Proteomes" id="UP001596997">
    <property type="component" value="Unassembled WGS sequence"/>
</dbReference>
<dbReference type="SUPFAM" id="SSF50494">
    <property type="entry name" value="Trypsin-like serine proteases"/>
    <property type="match status" value="1"/>
</dbReference>
<evidence type="ECO:0000256" key="1">
    <source>
        <dbReference type="ARBA" id="ARBA00022670"/>
    </source>
</evidence>
<dbReference type="Pfam" id="PF13180">
    <property type="entry name" value="PDZ_2"/>
    <property type="match status" value="1"/>
</dbReference>
<evidence type="ECO:0000256" key="2">
    <source>
        <dbReference type="ARBA" id="ARBA00022801"/>
    </source>
</evidence>